<name>A0A1I5Z648_HYMAR</name>
<keyword evidence="2" id="KW-1003">Cell membrane</keyword>
<comment type="subcellular location">
    <subcellularLocation>
        <location evidence="1">Cell membrane</location>
        <topology evidence="1">Multi-pass membrane protein</topology>
    </subcellularLocation>
</comment>
<dbReference type="InterPro" id="IPR050833">
    <property type="entry name" value="Poly_Biosynth_Transport"/>
</dbReference>
<evidence type="ECO:0000256" key="3">
    <source>
        <dbReference type="ARBA" id="ARBA00022692"/>
    </source>
</evidence>
<feature type="transmembrane region" description="Helical" evidence="6">
    <location>
        <begin position="114"/>
        <end position="134"/>
    </location>
</feature>
<keyword evidence="5 6" id="KW-0472">Membrane</keyword>
<feature type="transmembrane region" description="Helical" evidence="6">
    <location>
        <begin position="205"/>
        <end position="225"/>
    </location>
</feature>
<sequence>MPYHPYWAYGCSLAGVPRPHYVKNPLLLKLQSYLDNQQFMSLAGNLTVSAMSIISVSLLFRTLPVHDIGMWVYFMAAVGLADSFRAGFLTTAFIRARSGATPARTAEVTGSAWAIALVITGLLGLINLGAWLLFGNTNDGSLALLLKWFGIVLVATLPYFMAACVMQSEMRFDRILYIRLLSQGLFVLCIIGLMLAGASTIDRVVYSYVGASVITSFLMLVLGWADAGSLRQRTSACIRELGHFGKYSVGSYVGSNLLRSSDTFVINYMLGPAPLAVYNLAGRFMEIIEIPLRSFVATAMPAMSAAFNQNRLPEVARLLRKNAGMLTWAFVPVILGTLLLADVPVFLIGGPKYQDTEAANLLRISMVLAILYPIDRFVGVTLDVVNQPRLNLVKVFLMLAVNVVGDVTALLLFGNIYGVAVASLPTGIAGFTFGYIHLKKHLPLSIRDIMTTGLQESKLLVQRVLSKAAAVLKPG</sequence>
<dbReference type="Proteomes" id="UP000199029">
    <property type="component" value="Unassembled WGS sequence"/>
</dbReference>
<keyword evidence="8" id="KW-1185">Reference proteome</keyword>
<organism evidence="7 8">
    <name type="scientific">Hymenobacter arizonensis</name>
    <name type="common">Siccationidurans arizonensis</name>
    <dbReference type="NCBI Taxonomy" id="1227077"/>
    <lineage>
        <taxon>Bacteria</taxon>
        <taxon>Pseudomonadati</taxon>
        <taxon>Bacteroidota</taxon>
        <taxon>Cytophagia</taxon>
        <taxon>Cytophagales</taxon>
        <taxon>Hymenobacteraceae</taxon>
        <taxon>Hymenobacter</taxon>
    </lineage>
</organism>
<accession>A0A1I5Z648</accession>
<dbReference type="STRING" id="1227077.SAMN04515668_2748"/>
<evidence type="ECO:0000256" key="6">
    <source>
        <dbReference type="SAM" id="Phobius"/>
    </source>
</evidence>
<feature type="transmembrane region" description="Helical" evidence="6">
    <location>
        <begin position="392"/>
        <end position="413"/>
    </location>
</feature>
<evidence type="ECO:0000256" key="2">
    <source>
        <dbReference type="ARBA" id="ARBA00022475"/>
    </source>
</evidence>
<feature type="transmembrane region" description="Helical" evidence="6">
    <location>
        <begin position="177"/>
        <end position="199"/>
    </location>
</feature>
<feature type="transmembrane region" description="Helical" evidence="6">
    <location>
        <begin position="39"/>
        <end position="60"/>
    </location>
</feature>
<evidence type="ECO:0000313" key="7">
    <source>
        <dbReference type="EMBL" id="SFQ51920.1"/>
    </source>
</evidence>
<feature type="transmembrane region" description="Helical" evidence="6">
    <location>
        <begin position="326"/>
        <end position="349"/>
    </location>
</feature>
<evidence type="ECO:0000256" key="4">
    <source>
        <dbReference type="ARBA" id="ARBA00022989"/>
    </source>
</evidence>
<protein>
    <submittedName>
        <fullName evidence="7">Membrane protein involved in the export of O-antigen and teichoic acid</fullName>
    </submittedName>
</protein>
<proteinExistence type="predicted"/>
<feature type="transmembrane region" description="Helical" evidence="6">
    <location>
        <begin position="419"/>
        <end position="438"/>
    </location>
</feature>
<dbReference type="PANTHER" id="PTHR30250:SF11">
    <property type="entry name" value="O-ANTIGEN TRANSPORTER-RELATED"/>
    <property type="match status" value="1"/>
</dbReference>
<dbReference type="AlphaFoldDB" id="A0A1I5Z648"/>
<dbReference type="EMBL" id="FOXS01000003">
    <property type="protein sequence ID" value="SFQ51920.1"/>
    <property type="molecule type" value="Genomic_DNA"/>
</dbReference>
<dbReference type="PANTHER" id="PTHR30250">
    <property type="entry name" value="PST FAMILY PREDICTED COLANIC ACID TRANSPORTER"/>
    <property type="match status" value="1"/>
</dbReference>
<feature type="transmembrane region" description="Helical" evidence="6">
    <location>
        <begin position="361"/>
        <end position="385"/>
    </location>
</feature>
<keyword evidence="4 6" id="KW-1133">Transmembrane helix</keyword>
<evidence type="ECO:0000256" key="5">
    <source>
        <dbReference type="ARBA" id="ARBA00023136"/>
    </source>
</evidence>
<keyword evidence="3 6" id="KW-0812">Transmembrane</keyword>
<feature type="transmembrane region" description="Helical" evidence="6">
    <location>
        <begin position="72"/>
        <end position="94"/>
    </location>
</feature>
<reference evidence="8" key="1">
    <citation type="submission" date="2016-10" db="EMBL/GenBank/DDBJ databases">
        <authorList>
            <person name="Varghese N."/>
            <person name="Submissions S."/>
        </authorList>
    </citation>
    <scope>NUCLEOTIDE SEQUENCE [LARGE SCALE GENOMIC DNA]</scope>
    <source>
        <strain evidence="8">OR362-8,ATCC BAA-1266,JCM 13504</strain>
    </source>
</reference>
<evidence type="ECO:0000256" key="1">
    <source>
        <dbReference type="ARBA" id="ARBA00004651"/>
    </source>
</evidence>
<evidence type="ECO:0000313" key="8">
    <source>
        <dbReference type="Proteomes" id="UP000199029"/>
    </source>
</evidence>
<gene>
    <name evidence="7" type="ORF">SAMN04515668_2748</name>
</gene>
<feature type="transmembrane region" description="Helical" evidence="6">
    <location>
        <begin position="146"/>
        <end position="165"/>
    </location>
</feature>
<dbReference type="GO" id="GO:0005886">
    <property type="term" value="C:plasma membrane"/>
    <property type="evidence" value="ECO:0007669"/>
    <property type="project" value="UniProtKB-SubCell"/>
</dbReference>
<dbReference type="Pfam" id="PF13440">
    <property type="entry name" value="Polysacc_synt_3"/>
    <property type="match status" value="1"/>
</dbReference>